<gene>
    <name evidence="1" type="ORF">G6F50_012595</name>
</gene>
<dbReference type="AlphaFoldDB" id="A0A9P7CHY8"/>
<evidence type="ECO:0000313" key="1">
    <source>
        <dbReference type="EMBL" id="KAG1557530.1"/>
    </source>
</evidence>
<name>A0A9P7CHY8_9FUNG</name>
<comment type="caution">
    <text evidence="1">The sequence shown here is derived from an EMBL/GenBank/DDBJ whole genome shotgun (WGS) entry which is preliminary data.</text>
</comment>
<proteinExistence type="predicted"/>
<evidence type="ECO:0000313" key="2">
    <source>
        <dbReference type="Proteomes" id="UP000740926"/>
    </source>
</evidence>
<dbReference type="EMBL" id="JAANIU010004079">
    <property type="protein sequence ID" value="KAG1557530.1"/>
    <property type="molecule type" value="Genomic_DNA"/>
</dbReference>
<reference evidence="1 2" key="1">
    <citation type="journal article" date="2020" name="Microb. Genom.">
        <title>Genetic diversity of clinical and environmental Mucorales isolates obtained from an investigation of mucormycosis cases among solid organ transplant recipients.</title>
        <authorList>
            <person name="Nguyen M.H."/>
            <person name="Kaul D."/>
            <person name="Muto C."/>
            <person name="Cheng S.J."/>
            <person name="Richter R.A."/>
            <person name="Bruno V.M."/>
            <person name="Liu G."/>
            <person name="Beyhan S."/>
            <person name="Sundermann A.J."/>
            <person name="Mounaud S."/>
            <person name="Pasculle A.W."/>
            <person name="Nierman W.C."/>
            <person name="Driscoll E."/>
            <person name="Cumbie R."/>
            <person name="Clancy C.J."/>
            <person name="Dupont C.L."/>
        </authorList>
    </citation>
    <scope>NUCLEOTIDE SEQUENCE [LARGE SCALE GENOMIC DNA]</scope>
    <source>
        <strain evidence="1 2">GL24</strain>
    </source>
</reference>
<dbReference type="Proteomes" id="UP000740926">
    <property type="component" value="Unassembled WGS sequence"/>
</dbReference>
<organism evidence="1 2">
    <name type="scientific">Rhizopus delemar</name>
    <dbReference type="NCBI Taxonomy" id="936053"/>
    <lineage>
        <taxon>Eukaryota</taxon>
        <taxon>Fungi</taxon>
        <taxon>Fungi incertae sedis</taxon>
        <taxon>Mucoromycota</taxon>
        <taxon>Mucoromycotina</taxon>
        <taxon>Mucoromycetes</taxon>
        <taxon>Mucorales</taxon>
        <taxon>Mucorineae</taxon>
        <taxon>Rhizopodaceae</taxon>
        <taxon>Rhizopus</taxon>
    </lineage>
</organism>
<keyword evidence="2" id="KW-1185">Reference proteome</keyword>
<sequence>MMRPMLDSIRFHLRTQLQRQKDIMGYNRAALTYLQQDWRSRNTSEFLDENTDMDKKTGDDEKKRKFVKLTV</sequence>
<accession>A0A9P7CHY8</accession>
<protein>
    <submittedName>
        <fullName evidence="1">Uncharacterized protein</fullName>
    </submittedName>
</protein>